<name>A0A375E6V3_9BURK</name>
<protein>
    <submittedName>
        <fullName evidence="1">Uncharacterized protein</fullName>
    </submittedName>
</protein>
<organism evidence="1">
    <name type="scientific">Cupriavidus taiwanensis</name>
    <dbReference type="NCBI Taxonomy" id="164546"/>
    <lineage>
        <taxon>Bacteria</taxon>
        <taxon>Pseudomonadati</taxon>
        <taxon>Pseudomonadota</taxon>
        <taxon>Betaproteobacteria</taxon>
        <taxon>Burkholderiales</taxon>
        <taxon>Burkholderiaceae</taxon>
        <taxon>Cupriavidus</taxon>
    </lineage>
</organism>
<comment type="caution">
    <text evidence="1">The sequence shown here is derived from an EMBL/GenBank/DDBJ whole genome shotgun (WGS) entry which is preliminary data.</text>
</comment>
<dbReference type="Proteomes" id="UP000256952">
    <property type="component" value="Chromosome CBM2613_b"/>
</dbReference>
<dbReference type="AlphaFoldDB" id="A0A375E6V3"/>
<evidence type="ECO:0000313" key="1">
    <source>
        <dbReference type="EMBL" id="SOZ68777.1"/>
    </source>
</evidence>
<dbReference type="EMBL" id="OFTH01000037">
    <property type="protein sequence ID" value="SOZ68777.1"/>
    <property type="molecule type" value="Genomic_DNA"/>
</dbReference>
<reference evidence="1" key="1">
    <citation type="submission" date="2018-01" db="EMBL/GenBank/DDBJ databases">
        <authorList>
            <person name="Clerissi C."/>
        </authorList>
    </citation>
    <scope>NUCLEOTIDE SEQUENCE</scope>
    <source>
        <strain evidence="1">Cupriavidus taiwanensis STM 8556</strain>
    </source>
</reference>
<gene>
    <name evidence="1" type="ORF">CBM2613_B120083</name>
</gene>
<sequence>MECGGAQCATQGVRSSRIMLMRLILTLNAIEAGKRHLPGPLGPFVPYSGAIQSTPSGPGTYVR</sequence>
<accession>A0A375E6V3</accession>
<proteinExistence type="predicted"/>